<protein>
    <recommendedName>
        <fullName evidence="2">UspA domain-containing protein</fullName>
    </recommendedName>
</protein>
<proteinExistence type="inferred from homology"/>
<feature type="domain" description="UspA" evidence="2">
    <location>
        <begin position="156"/>
        <end position="297"/>
    </location>
</feature>
<dbReference type="eggNOG" id="COG0589">
    <property type="taxonomic scope" value="Bacteria"/>
</dbReference>
<dbReference type="Pfam" id="PF00582">
    <property type="entry name" value="Usp"/>
    <property type="match status" value="2"/>
</dbReference>
<dbReference type="Gene3D" id="3.40.50.620">
    <property type="entry name" value="HUPs"/>
    <property type="match status" value="2"/>
</dbReference>
<organism evidence="3 4">
    <name type="scientific">Kineosphaera limosa NBRC 100340</name>
    <dbReference type="NCBI Taxonomy" id="1184609"/>
    <lineage>
        <taxon>Bacteria</taxon>
        <taxon>Bacillati</taxon>
        <taxon>Actinomycetota</taxon>
        <taxon>Actinomycetes</taxon>
        <taxon>Micrococcales</taxon>
        <taxon>Dermatophilaceae</taxon>
        <taxon>Kineosphaera</taxon>
    </lineage>
</organism>
<dbReference type="PANTHER" id="PTHR46268:SF15">
    <property type="entry name" value="UNIVERSAL STRESS PROTEIN HP_0031"/>
    <property type="match status" value="1"/>
</dbReference>
<dbReference type="STRING" id="1184609.KILIM_095_00130"/>
<evidence type="ECO:0000313" key="4">
    <source>
        <dbReference type="Proteomes" id="UP000008366"/>
    </source>
</evidence>
<dbReference type="SUPFAM" id="SSF52402">
    <property type="entry name" value="Adenine nucleotide alpha hydrolases-like"/>
    <property type="match status" value="2"/>
</dbReference>
<dbReference type="AlphaFoldDB" id="K6WFG0"/>
<evidence type="ECO:0000259" key="2">
    <source>
        <dbReference type="Pfam" id="PF00582"/>
    </source>
</evidence>
<dbReference type="PANTHER" id="PTHR46268">
    <property type="entry name" value="STRESS RESPONSE PROTEIN NHAX"/>
    <property type="match status" value="1"/>
</dbReference>
<dbReference type="PRINTS" id="PR01438">
    <property type="entry name" value="UNVRSLSTRESS"/>
</dbReference>
<comment type="similarity">
    <text evidence="1">Belongs to the universal stress protein A family.</text>
</comment>
<feature type="domain" description="UspA" evidence="2">
    <location>
        <begin position="5"/>
        <end position="141"/>
    </location>
</feature>
<dbReference type="InterPro" id="IPR006015">
    <property type="entry name" value="Universal_stress_UspA"/>
</dbReference>
<name>K6WFG0_9MICO</name>
<dbReference type="CDD" id="cd00293">
    <property type="entry name" value="USP-like"/>
    <property type="match status" value="2"/>
</dbReference>
<gene>
    <name evidence="3" type="ORF">KILIM_095_00130</name>
</gene>
<dbReference type="InterPro" id="IPR006016">
    <property type="entry name" value="UspA"/>
</dbReference>
<sequence length="297" mass="31004">MTSGPVLVGYGPEDRGRGGLELARLLAESAGRSVLVVCVIPDRWGAAGMGRGVDGDYQSYLEGLAREAVEHASAVLADCSVAVESRVVTARSAPAGLSQAAQESDAWLLVTGASADGPWGHIALGSTTDRMVHSSAVPVALALRGLRYGDATRVGRVTAAVDGSPSSHGVLERAADLAAQVGAPLRVVSFAVRAGTMYPPEAGLHAEDRVVQQWREQAQAMIRADVERLPAARNCDPELQVSDGHSWREALARAGWVDGELLVVGSSASEPRMARVFLGSTATRIVRHAPVPVVVVP</sequence>
<dbReference type="EMBL" id="BAHD01000095">
    <property type="protein sequence ID" value="GAB98035.1"/>
    <property type="molecule type" value="Genomic_DNA"/>
</dbReference>
<comment type="caution">
    <text evidence="3">The sequence shown here is derived from an EMBL/GenBank/DDBJ whole genome shotgun (WGS) entry which is preliminary data.</text>
</comment>
<dbReference type="RefSeq" id="WP_006594567.1">
    <property type="nucleotide sequence ID" value="NZ_BAHD01000095.1"/>
</dbReference>
<evidence type="ECO:0000313" key="3">
    <source>
        <dbReference type="EMBL" id="GAB98035.1"/>
    </source>
</evidence>
<evidence type="ECO:0000256" key="1">
    <source>
        <dbReference type="ARBA" id="ARBA00008791"/>
    </source>
</evidence>
<reference evidence="3 4" key="1">
    <citation type="submission" date="2012-08" db="EMBL/GenBank/DDBJ databases">
        <title>Whole genome shotgun sequence of Kineosphaera limosa NBRC 100340.</title>
        <authorList>
            <person name="Yoshida I."/>
            <person name="Isaki S."/>
            <person name="Hosoyama A."/>
            <person name="Tsuchikane K."/>
            <person name="Katsumata H."/>
            <person name="Ando Y."/>
            <person name="Ohji S."/>
            <person name="Hamada M."/>
            <person name="Tamura T."/>
            <person name="Yamazoe A."/>
            <person name="Yamazaki S."/>
            <person name="Fujita N."/>
        </authorList>
    </citation>
    <scope>NUCLEOTIDE SEQUENCE [LARGE SCALE GENOMIC DNA]</scope>
    <source>
        <strain evidence="3 4">NBRC 100340</strain>
    </source>
</reference>
<keyword evidence="4" id="KW-1185">Reference proteome</keyword>
<dbReference type="Proteomes" id="UP000008366">
    <property type="component" value="Unassembled WGS sequence"/>
</dbReference>
<dbReference type="InterPro" id="IPR014729">
    <property type="entry name" value="Rossmann-like_a/b/a_fold"/>
</dbReference>
<accession>K6WFG0</accession>